<proteinExistence type="predicted"/>
<comment type="caution">
    <text evidence="2">The sequence shown here is derived from an EMBL/GenBank/DDBJ whole genome shotgun (WGS) entry which is preliminary data.</text>
</comment>
<keyword evidence="3" id="KW-1185">Reference proteome</keyword>
<evidence type="ECO:0000313" key="3">
    <source>
        <dbReference type="Proteomes" id="UP001596289"/>
    </source>
</evidence>
<organism evidence="2 3">
    <name type="scientific">Loigolactobacillus jiayinensis</name>
    <dbReference type="NCBI Taxonomy" id="2486016"/>
    <lineage>
        <taxon>Bacteria</taxon>
        <taxon>Bacillati</taxon>
        <taxon>Bacillota</taxon>
        <taxon>Bacilli</taxon>
        <taxon>Lactobacillales</taxon>
        <taxon>Lactobacillaceae</taxon>
        <taxon>Loigolactobacillus</taxon>
    </lineage>
</organism>
<keyword evidence="1" id="KW-0472">Membrane</keyword>
<name>A0ABW1RFQ0_9LACO</name>
<gene>
    <name evidence="2" type="ORF">ACFQGP_07070</name>
</gene>
<dbReference type="EMBL" id="JBHSSL010000041">
    <property type="protein sequence ID" value="MFC6170332.1"/>
    <property type="molecule type" value="Genomic_DNA"/>
</dbReference>
<evidence type="ECO:0000256" key="1">
    <source>
        <dbReference type="SAM" id="Phobius"/>
    </source>
</evidence>
<protein>
    <submittedName>
        <fullName evidence="2">Uncharacterized protein</fullName>
    </submittedName>
</protein>
<keyword evidence="1" id="KW-1133">Transmembrane helix</keyword>
<dbReference type="Proteomes" id="UP001596289">
    <property type="component" value="Unassembled WGS sequence"/>
</dbReference>
<sequence length="55" mass="5835">MQIYINDGIWRQVINCTVIIAVVSSTGSLLAYISGQAIGQACGNAIIKQHSGHYG</sequence>
<keyword evidence="1" id="KW-0812">Transmembrane</keyword>
<reference evidence="3" key="1">
    <citation type="journal article" date="2019" name="Int. J. Syst. Evol. Microbiol.">
        <title>The Global Catalogue of Microorganisms (GCM) 10K type strain sequencing project: providing services to taxonomists for standard genome sequencing and annotation.</title>
        <authorList>
            <consortium name="The Broad Institute Genomics Platform"/>
            <consortium name="The Broad Institute Genome Sequencing Center for Infectious Disease"/>
            <person name="Wu L."/>
            <person name="Ma J."/>
        </authorList>
    </citation>
    <scope>NUCLEOTIDE SEQUENCE [LARGE SCALE GENOMIC DNA]</scope>
    <source>
        <strain evidence="3">CCM 8904</strain>
    </source>
</reference>
<accession>A0ABW1RFQ0</accession>
<feature type="transmembrane region" description="Helical" evidence="1">
    <location>
        <begin position="12"/>
        <end position="33"/>
    </location>
</feature>
<evidence type="ECO:0000313" key="2">
    <source>
        <dbReference type="EMBL" id="MFC6170332.1"/>
    </source>
</evidence>
<dbReference type="RefSeq" id="WP_164509531.1">
    <property type="nucleotide sequence ID" value="NZ_JBHSSL010000041.1"/>
</dbReference>